<comment type="caution">
    <text evidence="1">The sequence shown here is derived from an EMBL/GenBank/DDBJ whole genome shotgun (WGS) entry which is preliminary data.</text>
</comment>
<proteinExistence type="predicted"/>
<dbReference type="InterPro" id="IPR056123">
    <property type="entry name" value="DUF7706"/>
</dbReference>
<protein>
    <submittedName>
        <fullName evidence="1">Uncharacterized protein</fullName>
    </submittedName>
</protein>
<dbReference type="Proteomes" id="UP000050437">
    <property type="component" value="Unassembled WGS sequence"/>
</dbReference>
<evidence type="ECO:0000313" key="1">
    <source>
        <dbReference type="EMBL" id="KPM67802.1"/>
    </source>
</evidence>
<organism evidence="1 2">
    <name type="scientific">Pseudomonas putida</name>
    <name type="common">Arthrobacter siderocapsulatus</name>
    <dbReference type="NCBI Taxonomy" id="303"/>
    <lineage>
        <taxon>Bacteria</taxon>
        <taxon>Pseudomonadati</taxon>
        <taxon>Pseudomonadota</taxon>
        <taxon>Gammaproteobacteria</taxon>
        <taxon>Pseudomonadales</taxon>
        <taxon>Pseudomonadaceae</taxon>
        <taxon>Pseudomonas</taxon>
    </lineage>
</organism>
<dbReference type="AlphaFoldDB" id="A0A0P7DBF5"/>
<dbReference type="EMBL" id="LKKS01000026">
    <property type="protein sequence ID" value="KPM67802.1"/>
    <property type="molecule type" value="Genomic_DNA"/>
</dbReference>
<gene>
    <name evidence="1" type="ORF">HB13667_03985</name>
</gene>
<sequence>MAIDPEEIRDQVIASREQMKQFVHNPPKCPKRSTPMSKLTQYSNVRVIFEIDGCQADAELSHGETMALAQFFKRAHWSEFRGCAIDDHEAYSIRAAVGKLQDALARSGYNPR</sequence>
<accession>A0A0P7DBF5</accession>
<reference evidence="1 2" key="1">
    <citation type="submission" date="2015-10" db="EMBL/GenBank/DDBJ databases">
        <title>Pseudomonas putida clinical strains.</title>
        <authorList>
            <person name="Molina L."/>
            <person name="Udaondo Z."/>
        </authorList>
    </citation>
    <scope>NUCLEOTIDE SEQUENCE [LARGE SCALE GENOMIC DNA]</scope>
    <source>
        <strain evidence="1 2">HB13667</strain>
    </source>
</reference>
<dbReference type="Pfam" id="PF24806">
    <property type="entry name" value="DUF7706"/>
    <property type="match status" value="1"/>
</dbReference>
<name>A0A0P7DBF5_PSEPU</name>
<dbReference type="RefSeq" id="WP_054572118.1">
    <property type="nucleotide sequence ID" value="NZ_BKWG01000023.1"/>
</dbReference>
<evidence type="ECO:0000313" key="2">
    <source>
        <dbReference type="Proteomes" id="UP000050437"/>
    </source>
</evidence>